<proteinExistence type="predicted"/>
<dbReference type="PANTHER" id="PTHR43036">
    <property type="entry name" value="OSJNBB0011N17.9 PROTEIN"/>
    <property type="match status" value="1"/>
</dbReference>
<accession>A0A8K0NQX6</accession>
<dbReference type="GO" id="GO:0008757">
    <property type="term" value="F:S-adenosylmethionine-dependent methyltransferase activity"/>
    <property type="evidence" value="ECO:0007669"/>
    <property type="project" value="InterPro"/>
</dbReference>
<dbReference type="AlphaFoldDB" id="A0A8K0NQX6"/>
<dbReference type="Pfam" id="PF08241">
    <property type="entry name" value="Methyltransf_11"/>
    <property type="match status" value="1"/>
</dbReference>
<keyword evidence="4" id="KW-1185">Reference proteome</keyword>
<dbReference type="SUPFAM" id="SSF53335">
    <property type="entry name" value="S-adenosyl-L-methionine-dependent methyltransferases"/>
    <property type="match status" value="1"/>
</dbReference>
<evidence type="ECO:0000256" key="1">
    <source>
        <dbReference type="SAM" id="MobiDB-lite"/>
    </source>
</evidence>
<feature type="domain" description="Methyltransferase type 11" evidence="2">
    <location>
        <begin position="70"/>
        <end position="163"/>
    </location>
</feature>
<name>A0A8K0NQX6_9TREE</name>
<dbReference type="InterPro" id="IPR029063">
    <property type="entry name" value="SAM-dependent_MTases_sf"/>
</dbReference>
<sequence length="262" mass="28778">MVHHIDENAVAELNNFYGDVLPAPVVAPAGTEKTTPTVLPKILDLASSWVSHIPLKDKGGAIFPRNRVVGVGLNAQELKANPILSHYKVLDLDVQPDIKQALSDGTEKGEAFQAVSQMMGEQAANPEPLFDAVICNVSIDYLTRPLDVLYHTANVIKPGGWVYLAISNRCFPTKVVRPWLNLSEHERLDLVASYFHFAGTAYSPSPPLPKTTVMKQPARPDDSGYSGVQPGGLYEQIESIEVVSRESRSDPLWVVRAKRRSD</sequence>
<feature type="region of interest" description="Disordered" evidence="1">
    <location>
        <begin position="208"/>
        <end position="231"/>
    </location>
</feature>
<gene>
    <name evidence="3" type="ORF">FFLO_02755</name>
</gene>
<comment type="caution">
    <text evidence="3">The sequence shown here is derived from an EMBL/GenBank/DDBJ whole genome shotgun (WGS) entry which is preliminary data.</text>
</comment>
<dbReference type="Gene3D" id="3.40.50.150">
    <property type="entry name" value="Vaccinia Virus protein VP39"/>
    <property type="match status" value="1"/>
</dbReference>
<reference evidence="3" key="1">
    <citation type="submission" date="2020-04" db="EMBL/GenBank/DDBJ databases">
        <title>Analysis of mating type loci in Filobasidium floriforme.</title>
        <authorList>
            <person name="Nowrousian M."/>
        </authorList>
    </citation>
    <scope>NUCLEOTIDE SEQUENCE</scope>
    <source>
        <strain evidence="3">CBS 6242</strain>
    </source>
</reference>
<dbReference type="Proteomes" id="UP000812966">
    <property type="component" value="Unassembled WGS sequence"/>
</dbReference>
<evidence type="ECO:0000259" key="2">
    <source>
        <dbReference type="Pfam" id="PF08241"/>
    </source>
</evidence>
<protein>
    <recommendedName>
        <fullName evidence="2">Methyltransferase type 11 domain-containing protein</fullName>
    </recommendedName>
</protein>
<dbReference type="InterPro" id="IPR013216">
    <property type="entry name" value="Methyltransf_11"/>
</dbReference>
<evidence type="ECO:0000313" key="3">
    <source>
        <dbReference type="EMBL" id="KAG7558285.1"/>
    </source>
</evidence>
<organism evidence="3 4">
    <name type="scientific">Filobasidium floriforme</name>
    <dbReference type="NCBI Taxonomy" id="5210"/>
    <lineage>
        <taxon>Eukaryota</taxon>
        <taxon>Fungi</taxon>
        <taxon>Dikarya</taxon>
        <taxon>Basidiomycota</taxon>
        <taxon>Agaricomycotina</taxon>
        <taxon>Tremellomycetes</taxon>
        <taxon>Filobasidiales</taxon>
        <taxon>Filobasidiaceae</taxon>
        <taxon>Filobasidium</taxon>
    </lineage>
</organism>
<dbReference type="EMBL" id="JABELV010000046">
    <property type="protein sequence ID" value="KAG7558285.1"/>
    <property type="molecule type" value="Genomic_DNA"/>
</dbReference>
<dbReference type="PANTHER" id="PTHR43036:SF2">
    <property type="entry name" value="OS04G0481300 PROTEIN"/>
    <property type="match status" value="1"/>
</dbReference>
<evidence type="ECO:0000313" key="4">
    <source>
        <dbReference type="Proteomes" id="UP000812966"/>
    </source>
</evidence>